<evidence type="ECO:0000313" key="1">
    <source>
        <dbReference type="EMBL" id="VAW17194.1"/>
    </source>
</evidence>
<dbReference type="AlphaFoldDB" id="A0A3B0U8Z4"/>
<organism evidence="1">
    <name type="scientific">hydrothermal vent metagenome</name>
    <dbReference type="NCBI Taxonomy" id="652676"/>
    <lineage>
        <taxon>unclassified sequences</taxon>
        <taxon>metagenomes</taxon>
        <taxon>ecological metagenomes</taxon>
    </lineage>
</organism>
<sequence length="169" mass="17534">MNRIITKTAMAATLAIGAITAPAFAQTNIVVPNDMTMSAPANEQMGGQGGMGNMGGQGGMGNMGGQGGMGNMGGQGEMGNQNNMMQMMMQMHKMMQQNMGAQGGMGNMGGQGNMGAGNDSAQNMMGADAANPQNMMGMNSPDQVKTFIETLTEEQRNLLLKLLQENTAQ</sequence>
<accession>A0A3B0U8Z4</accession>
<proteinExistence type="predicted"/>
<gene>
    <name evidence="1" type="ORF">MNBD_ALPHA11-457</name>
</gene>
<protein>
    <submittedName>
        <fullName evidence="1">Multicopper oxidase</fullName>
    </submittedName>
</protein>
<dbReference type="EMBL" id="UOEQ01000128">
    <property type="protein sequence ID" value="VAW17194.1"/>
    <property type="molecule type" value="Genomic_DNA"/>
</dbReference>
<name>A0A3B0U8Z4_9ZZZZ</name>
<reference evidence="1" key="1">
    <citation type="submission" date="2018-06" db="EMBL/GenBank/DDBJ databases">
        <authorList>
            <person name="Zhirakovskaya E."/>
        </authorList>
    </citation>
    <scope>NUCLEOTIDE SEQUENCE</scope>
</reference>